<name>A0A0G4GKD6_9ALVE</name>
<dbReference type="PhylomeDB" id="A0A0G4GKD6"/>
<dbReference type="PANTHER" id="PTHR24198:SF165">
    <property type="entry name" value="ANKYRIN REPEAT-CONTAINING PROTEIN-RELATED"/>
    <property type="match status" value="1"/>
</dbReference>
<feature type="region of interest" description="Disordered" evidence="4">
    <location>
        <begin position="1"/>
        <end position="33"/>
    </location>
</feature>
<protein>
    <submittedName>
        <fullName evidence="5">Uncharacterized protein</fullName>
    </submittedName>
</protein>
<dbReference type="InterPro" id="IPR036770">
    <property type="entry name" value="Ankyrin_rpt-contain_sf"/>
</dbReference>
<reference evidence="5" key="1">
    <citation type="submission" date="2014-11" db="EMBL/GenBank/DDBJ databases">
        <authorList>
            <person name="Otto D Thomas"/>
            <person name="Naeem Raeece"/>
        </authorList>
    </citation>
    <scope>NUCLEOTIDE SEQUENCE</scope>
</reference>
<feature type="repeat" description="ANK" evidence="3">
    <location>
        <begin position="431"/>
        <end position="463"/>
    </location>
</feature>
<dbReference type="PANTHER" id="PTHR24198">
    <property type="entry name" value="ANKYRIN REPEAT AND PROTEIN KINASE DOMAIN-CONTAINING PROTEIN"/>
    <property type="match status" value="1"/>
</dbReference>
<dbReference type="EMBL" id="CDMZ01001302">
    <property type="protein sequence ID" value="CEM30459.1"/>
    <property type="molecule type" value="Genomic_DNA"/>
</dbReference>
<dbReference type="Pfam" id="PF00023">
    <property type="entry name" value="Ank"/>
    <property type="match status" value="1"/>
</dbReference>
<keyword evidence="2 3" id="KW-0040">ANK repeat</keyword>
<sequence length="552" mass="59444">MSAAHPMDGSHLHAPEHPVSANATTFQPSPVSTVSVSGIASSGILEENGGGRGTESALASDVIEGASEGAYQEAPTVTSSSPPSVVHLNPRPTVPRAKANAVQLAGAVRDGDESRVRGLLAAGANVNGPVRGETVLHIAARMEGDVGRRMVEVLMEEGAQIDAENRSGQTPLKVALLHDRATSLDAMLDTFTSFAAAKHFLEDSREDILKAMASGGISAETMKVLGDRVDPKDLSEENKNGDNVFRTAIRAGRGDLVPVLRELGVDMKNEFPDNFLCTVIRAGRSDLVPVLLELGVDKTGTPDNFLRTAIRAGRGDLVPFLLELGVDPNSKPSGDWDEVDATILRLFVERMDPNTRLQTAGEARFSSIERGTLLQAQLQTAGKMLFSSIERGKSNLIQMCLDLGADKNAFPGNLLDLSDDRGRYGERYSFLPASPLHMAVQLERLECARKLIAAGADLSTTQRRVLVRMFSGKERGDFQESLLLAAVRKGCWEMVDALLAAGARWTGADEDAFRTVKKARANFVSPLRSQASELKLIWCSEDLLNRVTRRVA</sequence>
<gene>
    <name evidence="5" type="ORF">Cvel_22309</name>
</gene>
<feature type="compositionally biased region" description="Polar residues" evidence="4">
    <location>
        <begin position="21"/>
        <end position="33"/>
    </location>
</feature>
<dbReference type="Gene3D" id="1.25.40.20">
    <property type="entry name" value="Ankyrin repeat-containing domain"/>
    <property type="match status" value="3"/>
</dbReference>
<evidence type="ECO:0000256" key="1">
    <source>
        <dbReference type="ARBA" id="ARBA00022737"/>
    </source>
</evidence>
<dbReference type="VEuPathDB" id="CryptoDB:Cvel_22309"/>
<dbReference type="AlphaFoldDB" id="A0A0G4GKD6"/>
<dbReference type="SUPFAM" id="SSF48403">
    <property type="entry name" value="Ankyrin repeat"/>
    <property type="match status" value="1"/>
</dbReference>
<evidence type="ECO:0000256" key="3">
    <source>
        <dbReference type="PROSITE-ProRule" id="PRU00023"/>
    </source>
</evidence>
<dbReference type="InterPro" id="IPR002110">
    <property type="entry name" value="Ankyrin_rpt"/>
</dbReference>
<evidence type="ECO:0000256" key="2">
    <source>
        <dbReference type="ARBA" id="ARBA00023043"/>
    </source>
</evidence>
<dbReference type="PROSITE" id="PS50088">
    <property type="entry name" value="ANK_REPEAT"/>
    <property type="match status" value="2"/>
</dbReference>
<proteinExistence type="predicted"/>
<dbReference type="PROSITE" id="PS50297">
    <property type="entry name" value="ANK_REP_REGION"/>
    <property type="match status" value="2"/>
</dbReference>
<accession>A0A0G4GKD6</accession>
<evidence type="ECO:0000256" key="4">
    <source>
        <dbReference type="SAM" id="MobiDB-lite"/>
    </source>
</evidence>
<dbReference type="Pfam" id="PF12796">
    <property type="entry name" value="Ank_2"/>
    <property type="match status" value="1"/>
</dbReference>
<feature type="repeat" description="ANK" evidence="3">
    <location>
        <begin position="131"/>
        <end position="166"/>
    </location>
</feature>
<dbReference type="SMART" id="SM00248">
    <property type="entry name" value="ANK"/>
    <property type="match status" value="7"/>
</dbReference>
<organism evidence="5">
    <name type="scientific">Chromera velia CCMP2878</name>
    <dbReference type="NCBI Taxonomy" id="1169474"/>
    <lineage>
        <taxon>Eukaryota</taxon>
        <taxon>Sar</taxon>
        <taxon>Alveolata</taxon>
        <taxon>Colpodellida</taxon>
        <taxon>Chromeraceae</taxon>
        <taxon>Chromera</taxon>
    </lineage>
</organism>
<keyword evidence="1" id="KW-0677">Repeat</keyword>
<evidence type="ECO:0000313" key="5">
    <source>
        <dbReference type="EMBL" id="CEM30459.1"/>
    </source>
</evidence>